<sequence>MSLLPRKPTTAEIAGMSLTRDQAKILVETCIFLAHILKKQQADINVLSGLSAHPLYKALPRIQDRQSEIQYQLTNLVYRVRKSTEPWLKEFDDAKEALWKKVRKCNHASDRIKMGWKNAAKRYWPLMLDTFKLLAALLARLKKELDHALFSEKTWAVVAKTAMKRLSFSSPRTSSTAVPQADSKTKMIAFTKGVRVRHTFQSEVEGGGSVQKFQEYTTTLTSDRKRTAGRFKSRIIHCRYGRQGLEEQEDRKEDNDSHVEVVMREGRDPVPLLFSGAGRYHM</sequence>
<dbReference type="EMBL" id="ML976617">
    <property type="protein sequence ID" value="KAF1842828.1"/>
    <property type="molecule type" value="Genomic_DNA"/>
</dbReference>
<dbReference type="Proteomes" id="UP000800039">
    <property type="component" value="Unassembled WGS sequence"/>
</dbReference>
<accession>A0A9P4L692</accession>
<keyword evidence="2" id="KW-1185">Reference proteome</keyword>
<organism evidence="1 2">
    <name type="scientific">Cucurbitaria berberidis CBS 394.84</name>
    <dbReference type="NCBI Taxonomy" id="1168544"/>
    <lineage>
        <taxon>Eukaryota</taxon>
        <taxon>Fungi</taxon>
        <taxon>Dikarya</taxon>
        <taxon>Ascomycota</taxon>
        <taxon>Pezizomycotina</taxon>
        <taxon>Dothideomycetes</taxon>
        <taxon>Pleosporomycetidae</taxon>
        <taxon>Pleosporales</taxon>
        <taxon>Pleosporineae</taxon>
        <taxon>Cucurbitariaceae</taxon>
        <taxon>Cucurbitaria</taxon>
    </lineage>
</organism>
<dbReference type="AlphaFoldDB" id="A0A9P4L692"/>
<evidence type="ECO:0000313" key="2">
    <source>
        <dbReference type="Proteomes" id="UP000800039"/>
    </source>
</evidence>
<comment type="caution">
    <text evidence="1">The sequence shown here is derived from an EMBL/GenBank/DDBJ whole genome shotgun (WGS) entry which is preliminary data.</text>
</comment>
<evidence type="ECO:0000313" key="1">
    <source>
        <dbReference type="EMBL" id="KAF1842828.1"/>
    </source>
</evidence>
<name>A0A9P4L692_9PLEO</name>
<dbReference type="OrthoDB" id="3691338at2759"/>
<reference evidence="1" key="1">
    <citation type="submission" date="2020-01" db="EMBL/GenBank/DDBJ databases">
        <authorList>
            <consortium name="DOE Joint Genome Institute"/>
            <person name="Haridas S."/>
            <person name="Albert R."/>
            <person name="Binder M."/>
            <person name="Bloem J."/>
            <person name="Labutti K."/>
            <person name="Salamov A."/>
            <person name="Andreopoulos B."/>
            <person name="Baker S.E."/>
            <person name="Barry K."/>
            <person name="Bills G."/>
            <person name="Bluhm B.H."/>
            <person name="Cannon C."/>
            <person name="Castanera R."/>
            <person name="Culley D.E."/>
            <person name="Daum C."/>
            <person name="Ezra D."/>
            <person name="Gonzalez J.B."/>
            <person name="Henrissat B."/>
            <person name="Kuo A."/>
            <person name="Liang C."/>
            <person name="Lipzen A."/>
            <person name="Lutzoni F."/>
            <person name="Magnuson J."/>
            <person name="Mondo S."/>
            <person name="Nolan M."/>
            <person name="Ohm R."/>
            <person name="Pangilinan J."/>
            <person name="Park H.-J."/>
            <person name="Ramirez L."/>
            <person name="Alfaro M."/>
            <person name="Sun H."/>
            <person name="Tritt A."/>
            <person name="Yoshinaga Y."/>
            <person name="Zwiers L.-H."/>
            <person name="Turgeon B.G."/>
            <person name="Goodwin S.B."/>
            <person name="Spatafora J.W."/>
            <person name="Crous P.W."/>
            <person name="Grigoriev I.V."/>
        </authorList>
    </citation>
    <scope>NUCLEOTIDE SEQUENCE</scope>
    <source>
        <strain evidence="1">CBS 394.84</strain>
    </source>
</reference>
<proteinExistence type="predicted"/>
<protein>
    <submittedName>
        <fullName evidence="1">Uncharacterized protein</fullName>
    </submittedName>
</protein>
<dbReference type="GeneID" id="63846337"/>
<gene>
    <name evidence="1" type="ORF">K460DRAFT_288867</name>
</gene>
<dbReference type="RefSeq" id="XP_040785391.1">
    <property type="nucleotide sequence ID" value="XM_040929085.1"/>
</dbReference>